<dbReference type="InterPro" id="IPR050134">
    <property type="entry name" value="NAD-dep_sirtuin_deacylases"/>
</dbReference>
<dbReference type="InterPro" id="IPR026591">
    <property type="entry name" value="Sirtuin_cat_small_dom_sf"/>
</dbReference>
<feature type="binding site" evidence="4">
    <location>
        <position position="198"/>
    </location>
    <ligand>
        <name>Zn(2+)</name>
        <dbReference type="ChEBI" id="CHEBI:29105"/>
    </ligand>
</feature>
<name>A0A2Y9BT65_9MICO</name>
<dbReference type="Gene3D" id="3.30.1600.10">
    <property type="entry name" value="SIR2/SIRT2 'Small Domain"/>
    <property type="match status" value="1"/>
</dbReference>
<evidence type="ECO:0000313" key="6">
    <source>
        <dbReference type="EMBL" id="SSA33512.1"/>
    </source>
</evidence>
<dbReference type="Proteomes" id="UP000250028">
    <property type="component" value="Unassembled WGS sequence"/>
</dbReference>
<dbReference type="NCBIfam" id="NF003738">
    <property type="entry name" value="PRK05333.1"/>
    <property type="match status" value="1"/>
</dbReference>
<keyword evidence="4" id="KW-0479">Metal-binding</keyword>
<keyword evidence="7" id="KW-1185">Reference proteome</keyword>
<gene>
    <name evidence="6" type="ORF">SAMN04489750_0795</name>
</gene>
<keyword evidence="4" id="KW-0862">Zinc</keyword>
<evidence type="ECO:0000259" key="5">
    <source>
        <dbReference type="PROSITE" id="PS50305"/>
    </source>
</evidence>
<feature type="domain" description="Deacetylase sirtuin-type" evidence="5">
    <location>
        <begin position="18"/>
        <end position="300"/>
    </location>
</feature>
<dbReference type="GO" id="GO:0046872">
    <property type="term" value="F:metal ion binding"/>
    <property type="evidence" value="ECO:0007669"/>
    <property type="project" value="UniProtKB-KW"/>
</dbReference>
<dbReference type="Pfam" id="PF02146">
    <property type="entry name" value="SIR2"/>
    <property type="match status" value="1"/>
</dbReference>
<dbReference type="InterPro" id="IPR003000">
    <property type="entry name" value="Sirtuin"/>
</dbReference>
<proteinExistence type="predicted"/>
<dbReference type="GO" id="GO:0017136">
    <property type="term" value="F:histone deacetylase activity, NAD-dependent"/>
    <property type="evidence" value="ECO:0007669"/>
    <property type="project" value="TreeGrafter"/>
</dbReference>
<feature type="binding site" evidence="4">
    <location>
        <position position="201"/>
    </location>
    <ligand>
        <name>Zn(2+)</name>
        <dbReference type="ChEBI" id="CHEBI:29105"/>
    </ligand>
</feature>
<evidence type="ECO:0000256" key="2">
    <source>
        <dbReference type="ARBA" id="ARBA00022679"/>
    </source>
</evidence>
<reference evidence="7" key="1">
    <citation type="submission" date="2016-10" db="EMBL/GenBank/DDBJ databases">
        <authorList>
            <person name="Varghese N."/>
            <person name="Submissions S."/>
        </authorList>
    </citation>
    <scope>NUCLEOTIDE SEQUENCE [LARGE SCALE GENOMIC DNA]</scope>
    <source>
        <strain evidence="7">DSM 22951</strain>
    </source>
</reference>
<protein>
    <recommendedName>
        <fullName evidence="1">protein acetyllysine N-acetyltransferase</fullName>
        <ecNumber evidence="1">2.3.1.286</ecNumber>
    </recommendedName>
</protein>
<sequence>MTGSGGGERLRERCDTGEVTDPSVAREAIASAVAAGGVTVLSGAGLSTESGIPDYRTAAGERRIQPMTAAELLATPQARQRYWARSYVGWPRFAAARPNVGHEAVTQLQRAGLVGTVITQNVDGLHQRAGARDVVELHGNLDRVVCMACGQRFPRELIDACFEVLNPGFDRSADAALRPDGDVALDDEEVRAFKVAHCAACGSDLLKPDVVMFGESVPRPLVQDCFEAVENSRSLLVLGSSLAVMSGYRFVRRAAALGIPVLAITHGWTRGDAELTAKLDAPLGPSLVELVKAVGDPINA</sequence>
<evidence type="ECO:0000313" key="7">
    <source>
        <dbReference type="Proteomes" id="UP000250028"/>
    </source>
</evidence>
<dbReference type="Gene3D" id="3.40.50.1220">
    <property type="entry name" value="TPP-binding domain"/>
    <property type="match status" value="1"/>
</dbReference>
<feature type="binding site" evidence="4">
    <location>
        <position position="146"/>
    </location>
    <ligand>
        <name>Zn(2+)</name>
        <dbReference type="ChEBI" id="CHEBI:29105"/>
    </ligand>
</feature>
<feature type="active site" description="Proton acceptor" evidence="4">
    <location>
        <position position="138"/>
    </location>
</feature>
<dbReference type="AlphaFoldDB" id="A0A2Y9BT65"/>
<dbReference type="SUPFAM" id="SSF52467">
    <property type="entry name" value="DHS-like NAD/FAD-binding domain"/>
    <property type="match status" value="1"/>
</dbReference>
<dbReference type="GO" id="GO:0070403">
    <property type="term" value="F:NAD+ binding"/>
    <property type="evidence" value="ECO:0007669"/>
    <property type="project" value="InterPro"/>
</dbReference>
<dbReference type="InterPro" id="IPR029035">
    <property type="entry name" value="DHS-like_NAD/FAD-binding_dom"/>
</dbReference>
<accession>A0A2Y9BT65</accession>
<dbReference type="PROSITE" id="PS50305">
    <property type="entry name" value="SIRTUIN"/>
    <property type="match status" value="1"/>
</dbReference>
<dbReference type="OrthoDB" id="9800582at2"/>
<dbReference type="EMBL" id="UESZ01000001">
    <property type="protein sequence ID" value="SSA33512.1"/>
    <property type="molecule type" value="Genomic_DNA"/>
</dbReference>
<feature type="binding site" evidence="4">
    <location>
        <position position="149"/>
    </location>
    <ligand>
        <name>Zn(2+)</name>
        <dbReference type="ChEBI" id="CHEBI:29105"/>
    </ligand>
</feature>
<dbReference type="EC" id="2.3.1.286" evidence="1"/>
<dbReference type="PANTHER" id="PTHR11085">
    <property type="entry name" value="NAD-DEPENDENT PROTEIN DEACYLASE SIRTUIN-5, MITOCHONDRIAL-RELATED"/>
    <property type="match status" value="1"/>
</dbReference>
<keyword evidence="2" id="KW-0808">Transferase</keyword>
<dbReference type="PANTHER" id="PTHR11085:SF10">
    <property type="entry name" value="NAD-DEPENDENT PROTEIN DEACYLASE SIRTUIN-5, MITOCHONDRIAL-RELATED"/>
    <property type="match status" value="1"/>
</dbReference>
<evidence type="ECO:0000256" key="1">
    <source>
        <dbReference type="ARBA" id="ARBA00012928"/>
    </source>
</evidence>
<evidence type="ECO:0000256" key="4">
    <source>
        <dbReference type="PROSITE-ProRule" id="PRU00236"/>
    </source>
</evidence>
<keyword evidence="3" id="KW-0520">NAD</keyword>
<dbReference type="InterPro" id="IPR026590">
    <property type="entry name" value="Ssirtuin_cat_dom"/>
</dbReference>
<evidence type="ECO:0000256" key="3">
    <source>
        <dbReference type="ARBA" id="ARBA00023027"/>
    </source>
</evidence>
<organism evidence="6 7">
    <name type="scientific">Branchiibius hedensis</name>
    <dbReference type="NCBI Taxonomy" id="672460"/>
    <lineage>
        <taxon>Bacteria</taxon>
        <taxon>Bacillati</taxon>
        <taxon>Actinomycetota</taxon>
        <taxon>Actinomycetes</taxon>
        <taxon>Micrococcales</taxon>
        <taxon>Dermacoccaceae</taxon>
        <taxon>Branchiibius</taxon>
    </lineage>
</organism>